<accession>A0ABQ8SVN2</accession>
<dbReference type="Proteomes" id="UP001148838">
    <property type="component" value="Unassembled WGS sequence"/>
</dbReference>
<evidence type="ECO:0000313" key="3">
    <source>
        <dbReference type="Proteomes" id="UP001148838"/>
    </source>
</evidence>
<dbReference type="InterPro" id="IPR018289">
    <property type="entry name" value="MULE_transposase_dom"/>
</dbReference>
<keyword evidence="3" id="KW-1185">Reference proteome</keyword>
<proteinExistence type="predicted"/>
<evidence type="ECO:0000259" key="1">
    <source>
        <dbReference type="Pfam" id="PF10551"/>
    </source>
</evidence>
<gene>
    <name evidence="2" type="ORF">ANN_17650</name>
</gene>
<protein>
    <recommendedName>
        <fullName evidence="1">MULE transposase domain-containing protein</fullName>
    </recommendedName>
</protein>
<sequence>MDGKFMSAPSIMLQLYTIHVNVQGEGMPVVMTLMERKTREAYETLFRVLKRKVGRHYENQLNPRFISIDYEVTVINVIKSEFDGVKVAGCLFHLAQSFWRRPHTEGLVQQYNVEENSELRALFHSLVSLAFVPVENVHEAFDQLQETVEGDLIQVFDFLEDNYIKGRRRGRGRQQPLIAPDTWNCYDRLEVEEVDRCIERLEGGHSPTKKKRKYIDLDRRISRIVEEYPRYKAEGTVIWNLRALGLNLAGHF</sequence>
<evidence type="ECO:0000313" key="2">
    <source>
        <dbReference type="EMBL" id="KAJ4437505.1"/>
    </source>
</evidence>
<reference evidence="2 3" key="1">
    <citation type="journal article" date="2022" name="Allergy">
        <title>Genome assembly and annotation of Periplaneta americana reveal a comprehensive cockroach allergen profile.</title>
        <authorList>
            <person name="Wang L."/>
            <person name="Xiong Q."/>
            <person name="Saelim N."/>
            <person name="Wang L."/>
            <person name="Nong W."/>
            <person name="Wan A.T."/>
            <person name="Shi M."/>
            <person name="Liu X."/>
            <person name="Cao Q."/>
            <person name="Hui J.H.L."/>
            <person name="Sookrung N."/>
            <person name="Leung T.F."/>
            <person name="Tungtrongchitr A."/>
            <person name="Tsui S.K.W."/>
        </authorList>
    </citation>
    <scope>NUCLEOTIDE SEQUENCE [LARGE SCALE GENOMIC DNA]</scope>
    <source>
        <strain evidence="2">PWHHKU_190912</strain>
    </source>
</reference>
<feature type="domain" description="MULE transposase" evidence="1">
    <location>
        <begin position="2"/>
        <end position="96"/>
    </location>
</feature>
<dbReference type="EMBL" id="JAJSOF020000021">
    <property type="protein sequence ID" value="KAJ4437505.1"/>
    <property type="molecule type" value="Genomic_DNA"/>
</dbReference>
<organism evidence="2 3">
    <name type="scientific">Periplaneta americana</name>
    <name type="common">American cockroach</name>
    <name type="synonym">Blatta americana</name>
    <dbReference type="NCBI Taxonomy" id="6978"/>
    <lineage>
        <taxon>Eukaryota</taxon>
        <taxon>Metazoa</taxon>
        <taxon>Ecdysozoa</taxon>
        <taxon>Arthropoda</taxon>
        <taxon>Hexapoda</taxon>
        <taxon>Insecta</taxon>
        <taxon>Pterygota</taxon>
        <taxon>Neoptera</taxon>
        <taxon>Polyneoptera</taxon>
        <taxon>Dictyoptera</taxon>
        <taxon>Blattodea</taxon>
        <taxon>Blattoidea</taxon>
        <taxon>Blattidae</taxon>
        <taxon>Blattinae</taxon>
        <taxon>Periplaneta</taxon>
    </lineage>
</organism>
<name>A0ABQ8SVN2_PERAM</name>
<dbReference type="Pfam" id="PF10551">
    <property type="entry name" value="MULE"/>
    <property type="match status" value="1"/>
</dbReference>
<comment type="caution">
    <text evidence="2">The sequence shown here is derived from an EMBL/GenBank/DDBJ whole genome shotgun (WGS) entry which is preliminary data.</text>
</comment>